<proteinExistence type="predicted"/>
<accession>A0ABS8PY97</accession>
<comment type="caution">
    <text evidence="2">The sequence shown here is derived from an EMBL/GenBank/DDBJ whole genome shotgun (WGS) entry which is preliminary data.</text>
</comment>
<evidence type="ECO:0000313" key="2">
    <source>
        <dbReference type="EMBL" id="MCD2426031.1"/>
    </source>
</evidence>
<dbReference type="PROSITE" id="PS51257">
    <property type="entry name" value="PROKAR_LIPOPROTEIN"/>
    <property type="match status" value="1"/>
</dbReference>
<feature type="chain" id="PRO_5046625374" description="Lipoprotein" evidence="1">
    <location>
        <begin position="22"/>
        <end position="279"/>
    </location>
</feature>
<feature type="signal peptide" evidence="1">
    <location>
        <begin position="1"/>
        <end position="21"/>
    </location>
</feature>
<reference evidence="2 3" key="1">
    <citation type="submission" date="2021-11" db="EMBL/GenBank/DDBJ databases">
        <title>Genomic of Niabella pedocola.</title>
        <authorList>
            <person name="Wu T."/>
        </authorList>
    </citation>
    <scope>NUCLEOTIDE SEQUENCE [LARGE SCALE GENOMIC DNA]</scope>
    <source>
        <strain evidence="2 3">JCM 31011</strain>
    </source>
</reference>
<protein>
    <recommendedName>
        <fullName evidence="4">Lipoprotein</fullName>
    </recommendedName>
</protein>
<dbReference type="EMBL" id="JAJNEC010000008">
    <property type="protein sequence ID" value="MCD2426031.1"/>
    <property type="molecule type" value="Genomic_DNA"/>
</dbReference>
<evidence type="ECO:0000256" key="1">
    <source>
        <dbReference type="SAM" id="SignalP"/>
    </source>
</evidence>
<evidence type="ECO:0000313" key="3">
    <source>
        <dbReference type="Proteomes" id="UP001199816"/>
    </source>
</evidence>
<dbReference type="Proteomes" id="UP001199816">
    <property type="component" value="Unassembled WGS sequence"/>
</dbReference>
<dbReference type="RefSeq" id="WP_231008621.1">
    <property type="nucleotide sequence ID" value="NZ_JAJNEC010000008.1"/>
</dbReference>
<keyword evidence="1" id="KW-0732">Signal</keyword>
<sequence length="279" mass="31248">MKKQILITRICLTATILFSCAVKEANHPAAPSHSLPPAPAPAKALPTFPVEGTDFFAVYTLSPKTTGLVMEIVDNPVPTRADSIFSAIAKKEQLHPSAATPCTSCTIADSSGPFLLMKNQTLEKAIRQQWPGVFYLYGTTGMRKIRYQEVFYALDECITNLIICTIRPEDTTGIGQPLLAASRPLPLSYNHSYTSIDHRIRQQQALQPGDYSYMDTVATRTFASLDSFYFTYTDNFTIPDLQNAQRFRFPARAVFKRYLPDSLHRYWSNSLDLFGIPCD</sequence>
<gene>
    <name evidence="2" type="ORF">LQ567_24820</name>
</gene>
<organism evidence="2 3">
    <name type="scientific">Niabella pedocola</name>
    <dbReference type="NCBI Taxonomy" id="1752077"/>
    <lineage>
        <taxon>Bacteria</taxon>
        <taxon>Pseudomonadati</taxon>
        <taxon>Bacteroidota</taxon>
        <taxon>Chitinophagia</taxon>
        <taxon>Chitinophagales</taxon>
        <taxon>Chitinophagaceae</taxon>
        <taxon>Niabella</taxon>
    </lineage>
</organism>
<evidence type="ECO:0008006" key="4">
    <source>
        <dbReference type="Google" id="ProtNLM"/>
    </source>
</evidence>
<name>A0ABS8PY97_9BACT</name>
<keyword evidence="3" id="KW-1185">Reference proteome</keyword>